<feature type="region of interest" description="Disordered" evidence="8">
    <location>
        <begin position="206"/>
        <end position="225"/>
    </location>
</feature>
<dbReference type="Pfam" id="PF00331">
    <property type="entry name" value="Glyco_hydro_10"/>
    <property type="match status" value="1"/>
</dbReference>
<dbReference type="Gene3D" id="2.60.40.2700">
    <property type="match status" value="1"/>
</dbReference>
<dbReference type="Gene3D" id="2.60.40.1190">
    <property type="match status" value="2"/>
</dbReference>
<dbReference type="RefSeq" id="WP_225564625.1">
    <property type="nucleotide sequence ID" value="NZ_JAIXCQ010000003.1"/>
</dbReference>
<organism evidence="10 11">
    <name type="scientific">Isoptericola luteus</name>
    <dbReference type="NCBI Taxonomy" id="2879484"/>
    <lineage>
        <taxon>Bacteria</taxon>
        <taxon>Bacillati</taxon>
        <taxon>Actinomycetota</taxon>
        <taxon>Actinomycetes</taxon>
        <taxon>Micrococcales</taxon>
        <taxon>Promicromonosporaceae</taxon>
        <taxon>Isoptericola</taxon>
    </lineage>
</organism>
<evidence type="ECO:0000256" key="3">
    <source>
        <dbReference type="ARBA" id="ARBA00022801"/>
    </source>
</evidence>
<evidence type="ECO:0000256" key="1">
    <source>
        <dbReference type="ARBA" id="ARBA00007495"/>
    </source>
</evidence>
<dbReference type="SMART" id="SM00633">
    <property type="entry name" value="Glyco_10"/>
    <property type="match status" value="1"/>
</dbReference>
<evidence type="ECO:0000256" key="2">
    <source>
        <dbReference type="ARBA" id="ARBA00022737"/>
    </source>
</evidence>
<evidence type="ECO:0000256" key="6">
    <source>
        <dbReference type="ARBA" id="ARBA00023326"/>
    </source>
</evidence>
<sequence>MRQRVRGAVAAAAAVAVMSGGAVVTGVVGASMAAGAGSVLLENDFDTTFEPWGPRGAVTLEITDDARTGAGALAVTGRTAEWNGPSTAVDDLLTPGSDYAVEAWVKLPAGTEGSTALHFTVQETSADGDAYTWVGGAVDATAGEWVRIGGDYTMPDGLTAAQLYVEAAPVDGEHPSFLVDDLAVTGTDPVGSEVVLSTDFEAGLDGWGPRAGDATDPSVEVTTDDAHGGAQSALLTGRDSQGDGIGRDVTGVLAPGTAHDLTAWVRFAPGQATDSVWLSLASTTGGETSYATLAQFSDVTADGWTQVTATFQVPEAEQSYLYLETDYNTTNTSDLLVDDVVVEMPAPSPVQDLLPIKDTTDFPMGVAIDDRETTGPASELLLRHFDQITAENHMKPEAWYDEDRSFRPHPQAVALMDYAVANDLDVYGHVLVWHSQTPDWFFQAADGTPLTTSATDQEILRERLRTHVDDVAGWLADTYGEFGAGNPVTAFDVVNEVVNDGATSDPDDGLRRSEWYRILGEDFIDLAFQYADEAFNTTHAATGADRPVKLFINDYNTEQSGKQDRYRALVERLLERGVPVDGVGHQFHVSLSMPVSALTTALDRFADLPVTQAVTELDVTIGSPETDANLVEQGYWFRDAFAMFRDHADDLFSVTVWGLTDGRSWRADSGAPLLFDDRMQAKPAYHGVVDGDLPARLQSANVFAGDVPLDDDAAGSPVWDRLPRQTITAGGATAGERVADFQLRWAPDHLTAHVAVLDGTADGDDAVTFDVDGQAVVVGRDGSVAQDGATAVVTETDGGYTVVAHLPLDGALPGGAAQGDTVGLDVRVSDGGTESGWNTPGALGTLTLLEELSYLEVAQAPAAVQVDGEVDDAWSAAGSVTTDQQIEGDGGAVATVRTLWSDDTLYVLAEVADPEVDLTGSDPWVQDSVEIFLDAGNAKNGAYRDVDTQIRINADNVTSFGTGDEAAQAARLTSATARVDGGYVVEAAIDLLGTGGAGTFHGLDFQVNDATAGARTAVRDWADPTGTGYQSTARWGVGQLVVAPAPEGLVSTVAPTVQGSTVWPAGRLTATTGTWTLDGEAVEPRFTYQWLRGGHEIRLGRFWAADDVTYRTTLFDLGQQVSVRVTAHVDGADPVSVTSDVVRVRFDWPF</sequence>
<dbReference type="SUPFAM" id="SSF51445">
    <property type="entry name" value="(Trans)glycosidases"/>
    <property type="match status" value="1"/>
</dbReference>
<dbReference type="PROSITE" id="PS51760">
    <property type="entry name" value="GH10_2"/>
    <property type="match status" value="1"/>
</dbReference>
<dbReference type="InterPro" id="IPR010502">
    <property type="entry name" value="Carb-bd_dom_fam9"/>
</dbReference>
<dbReference type="SUPFAM" id="SSF49785">
    <property type="entry name" value="Galactose-binding domain-like"/>
    <property type="match status" value="2"/>
</dbReference>
<evidence type="ECO:0000256" key="7">
    <source>
        <dbReference type="RuleBase" id="RU361174"/>
    </source>
</evidence>
<dbReference type="Proteomes" id="UP001319870">
    <property type="component" value="Unassembled WGS sequence"/>
</dbReference>
<evidence type="ECO:0000313" key="11">
    <source>
        <dbReference type="Proteomes" id="UP001319870"/>
    </source>
</evidence>
<comment type="caution">
    <text evidence="10">The sequence shown here is derived from an EMBL/GenBank/DDBJ whole genome shotgun (WGS) entry which is preliminary data.</text>
</comment>
<evidence type="ECO:0000256" key="4">
    <source>
        <dbReference type="ARBA" id="ARBA00023277"/>
    </source>
</evidence>
<dbReference type="PRINTS" id="PR00134">
    <property type="entry name" value="GLHYDRLASE10"/>
</dbReference>
<keyword evidence="4 7" id="KW-0119">Carbohydrate metabolism</keyword>
<gene>
    <name evidence="10" type="ORF">LEP48_05780</name>
</gene>
<dbReference type="InterPro" id="IPR017853">
    <property type="entry name" value="GH"/>
</dbReference>
<keyword evidence="6 7" id="KW-0624">Polysaccharide degradation</keyword>
<dbReference type="Gene3D" id="2.60.120.260">
    <property type="entry name" value="Galactose-binding domain-like"/>
    <property type="match status" value="2"/>
</dbReference>
<proteinExistence type="inferred from homology"/>
<dbReference type="Pfam" id="PF02018">
    <property type="entry name" value="CBM_4_9"/>
    <property type="match status" value="2"/>
</dbReference>
<reference evidence="10 11" key="1">
    <citation type="submission" date="2021-09" db="EMBL/GenBank/DDBJ databases">
        <title>Isoptericola luteus sp. nov., a novel bacterium isolated from Harbin, the capital city of Heilongjiang province.</title>
        <authorList>
            <person name="Li J."/>
        </authorList>
    </citation>
    <scope>NUCLEOTIDE SEQUENCE [LARGE SCALE GENOMIC DNA]</scope>
    <source>
        <strain evidence="10 11">NEAU-Y5</strain>
    </source>
</reference>
<dbReference type="PANTHER" id="PTHR31490">
    <property type="entry name" value="GLYCOSYL HYDROLASE"/>
    <property type="match status" value="1"/>
</dbReference>
<keyword evidence="3 7" id="KW-0378">Hydrolase</keyword>
<evidence type="ECO:0000259" key="9">
    <source>
        <dbReference type="PROSITE" id="PS51760"/>
    </source>
</evidence>
<keyword evidence="5 7" id="KW-0326">Glycosidase</keyword>
<dbReference type="SUPFAM" id="SSF49344">
    <property type="entry name" value="CBD9-like"/>
    <property type="match status" value="2"/>
</dbReference>
<accession>A0ABS7ZG86</accession>
<dbReference type="Gene3D" id="3.20.20.80">
    <property type="entry name" value="Glycosidases"/>
    <property type="match status" value="1"/>
</dbReference>
<evidence type="ECO:0000256" key="8">
    <source>
        <dbReference type="SAM" id="MobiDB-lite"/>
    </source>
</evidence>
<comment type="similarity">
    <text evidence="1 7">Belongs to the glycosyl hydrolase 10 (cellulase F) family.</text>
</comment>
<dbReference type="EC" id="3.2.1.8" evidence="7"/>
<keyword evidence="2" id="KW-0677">Repeat</keyword>
<keyword evidence="11" id="KW-1185">Reference proteome</keyword>
<name>A0ABS7ZG86_9MICO</name>
<dbReference type="InterPro" id="IPR044846">
    <property type="entry name" value="GH10"/>
</dbReference>
<evidence type="ECO:0000313" key="10">
    <source>
        <dbReference type="EMBL" id="MCA5892864.1"/>
    </source>
</evidence>
<protein>
    <recommendedName>
        <fullName evidence="7">Beta-xylanase</fullName>
        <ecNumber evidence="7">3.2.1.8</ecNumber>
    </recommendedName>
</protein>
<feature type="domain" description="GH10" evidence="9">
    <location>
        <begin position="350"/>
        <end position="691"/>
    </location>
</feature>
<dbReference type="Pfam" id="PF06452">
    <property type="entry name" value="CBM9_1"/>
    <property type="match status" value="1"/>
</dbReference>
<evidence type="ECO:0000256" key="5">
    <source>
        <dbReference type="ARBA" id="ARBA00023295"/>
    </source>
</evidence>
<dbReference type="EMBL" id="JAIXCQ010000003">
    <property type="protein sequence ID" value="MCA5892864.1"/>
    <property type="molecule type" value="Genomic_DNA"/>
</dbReference>
<dbReference type="InterPro" id="IPR003305">
    <property type="entry name" value="CenC_carb-bd"/>
</dbReference>
<dbReference type="PANTHER" id="PTHR31490:SF90">
    <property type="entry name" value="ENDO-1,4-BETA-XYLANASE A"/>
    <property type="match status" value="1"/>
</dbReference>
<dbReference type="InterPro" id="IPR008979">
    <property type="entry name" value="Galactose-bd-like_sf"/>
</dbReference>
<dbReference type="InterPro" id="IPR001000">
    <property type="entry name" value="GH10_dom"/>
</dbReference>
<dbReference type="CDD" id="cd00005">
    <property type="entry name" value="CBM9_like_1"/>
    <property type="match status" value="1"/>
</dbReference>
<comment type="catalytic activity">
    <reaction evidence="7">
        <text>Endohydrolysis of (1-&gt;4)-beta-D-xylosidic linkages in xylans.</text>
        <dbReference type="EC" id="3.2.1.8"/>
    </reaction>
</comment>